<name>A0A699R0Y7_TANCI</name>
<organism evidence="2">
    <name type="scientific">Tanacetum cinerariifolium</name>
    <name type="common">Dalmatian daisy</name>
    <name type="synonym">Chrysanthemum cinerariifolium</name>
    <dbReference type="NCBI Taxonomy" id="118510"/>
    <lineage>
        <taxon>Eukaryota</taxon>
        <taxon>Viridiplantae</taxon>
        <taxon>Streptophyta</taxon>
        <taxon>Embryophyta</taxon>
        <taxon>Tracheophyta</taxon>
        <taxon>Spermatophyta</taxon>
        <taxon>Magnoliopsida</taxon>
        <taxon>eudicotyledons</taxon>
        <taxon>Gunneridae</taxon>
        <taxon>Pentapetalae</taxon>
        <taxon>asterids</taxon>
        <taxon>campanulids</taxon>
        <taxon>Asterales</taxon>
        <taxon>Asteraceae</taxon>
        <taxon>Asteroideae</taxon>
        <taxon>Anthemideae</taxon>
        <taxon>Anthemidinae</taxon>
        <taxon>Tanacetum</taxon>
    </lineage>
</organism>
<proteinExistence type="predicted"/>
<dbReference type="AlphaFoldDB" id="A0A699R0Y7"/>
<protein>
    <submittedName>
        <fullName evidence="2">Uncharacterized protein</fullName>
    </submittedName>
</protein>
<evidence type="ECO:0000256" key="1">
    <source>
        <dbReference type="SAM" id="MobiDB-lite"/>
    </source>
</evidence>
<feature type="non-terminal residue" evidence="2">
    <location>
        <position position="1"/>
    </location>
</feature>
<feature type="region of interest" description="Disordered" evidence="1">
    <location>
        <begin position="65"/>
        <end position="109"/>
    </location>
</feature>
<accession>A0A699R0Y7</accession>
<evidence type="ECO:0000313" key="2">
    <source>
        <dbReference type="EMBL" id="GFC79810.1"/>
    </source>
</evidence>
<sequence>SPSAVFHNHKDDTKNPKRVFAFAGLVHAEHTGAAALAQGRWSYAPRAYPKCLRLRCRGPVSARLLPAHPGPDAEPARQPLHPARRAVGTQRRPPAVISDHYAQKGPGSY</sequence>
<dbReference type="EMBL" id="BKCJ011072161">
    <property type="protein sequence ID" value="GFC79810.1"/>
    <property type="molecule type" value="Genomic_DNA"/>
</dbReference>
<comment type="caution">
    <text evidence="2">The sequence shown here is derived from an EMBL/GenBank/DDBJ whole genome shotgun (WGS) entry which is preliminary data.</text>
</comment>
<gene>
    <name evidence="2" type="ORF">Tci_851780</name>
</gene>
<reference evidence="2" key="1">
    <citation type="journal article" date="2019" name="Sci. Rep.">
        <title>Draft genome of Tanacetum cinerariifolium, the natural source of mosquito coil.</title>
        <authorList>
            <person name="Yamashiro T."/>
            <person name="Shiraishi A."/>
            <person name="Satake H."/>
            <person name="Nakayama K."/>
        </authorList>
    </citation>
    <scope>NUCLEOTIDE SEQUENCE</scope>
</reference>